<dbReference type="InterPro" id="IPR019138">
    <property type="entry name" value="De-etiolated_protein_1_Det1"/>
</dbReference>
<dbReference type="OrthoDB" id="18339at2759"/>
<reference evidence="1 2" key="1">
    <citation type="submission" date="2015-09" db="EMBL/GenBank/DDBJ databases">
        <title>Draft genome of the parasitic nematode Teladorsagia circumcincta isolate WARC Sus (inbred).</title>
        <authorList>
            <person name="Mitreva M."/>
        </authorList>
    </citation>
    <scope>NUCLEOTIDE SEQUENCE [LARGE SCALE GENOMIC DNA]</scope>
    <source>
        <strain evidence="1 2">S</strain>
    </source>
</reference>
<dbReference type="Proteomes" id="UP000230423">
    <property type="component" value="Unassembled WGS sequence"/>
</dbReference>
<dbReference type="Pfam" id="PF09737">
    <property type="entry name" value="Det1"/>
    <property type="match status" value="1"/>
</dbReference>
<evidence type="ECO:0000313" key="2">
    <source>
        <dbReference type="Proteomes" id="UP000230423"/>
    </source>
</evidence>
<sequence length="112" mass="12909">MLHVDEFGAMIPLKDIGASIWDDDGLYLFGDCQATPTRTSLYTGLKQRLLTFLYKEAKREGNVEEFLRLTPSYVEKLRMHRAQLFDGHYLLVRMLPPVNKRVQSSFAGTKEI</sequence>
<gene>
    <name evidence="1" type="ORF">TELCIR_11583</name>
</gene>
<keyword evidence="2" id="KW-1185">Reference proteome</keyword>
<protein>
    <submittedName>
        <fullName evidence="1">Uncharacterized protein</fullName>
    </submittedName>
</protein>
<evidence type="ECO:0000313" key="1">
    <source>
        <dbReference type="EMBL" id="PIO66694.1"/>
    </source>
</evidence>
<dbReference type="AlphaFoldDB" id="A0A2G9U904"/>
<proteinExistence type="predicted"/>
<dbReference type="EMBL" id="KZ348083">
    <property type="protein sequence ID" value="PIO66694.1"/>
    <property type="molecule type" value="Genomic_DNA"/>
</dbReference>
<accession>A0A2G9U904</accession>
<organism evidence="1 2">
    <name type="scientific">Teladorsagia circumcincta</name>
    <name type="common">Brown stomach worm</name>
    <name type="synonym">Ostertagia circumcincta</name>
    <dbReference type="NCBI Taxonomy" id="45464"/>
    <lineage>
        <taxon>Eukaryota</taxon>
        <taxon>Metazoa</taxon>
        <taxon>Ecdysozoa</taxon>
        <taxon>Nematoda</taxon>
        <taxon>Chromadorea</taxon>
        <taxon>Rhabditida</taxon>
        <taxon>Rhabditina</taxon>
        <taxon>Rhabditomorpha</taxon>
        <taxon>Strongyloidea</taxon>
        <taxon>Trichostrongylidae</taxon>
        <taxon>Teladorsagia</taxon>
    </lineage>
</organism>
<name>A0A2G9U904_TELCI</name>